<accession>A0A1G4MDY2</accession>
<reference evidence="5" key="1">
    <citation type="submission" date="2016-03" db="EMBL/GenBank/DDBJ databases">
        <authorList>
            <person name="Devillers H."/>
        </authorList>
    </citation>
    <scope>NUCLEOTIDE SEQUENCE [LARGE SCALE GENOMIC DNA]</scope>
</reference>
<dbReference type="PANTHER" id="PTHR10578:SF143">
    <property type="entry name" value="FMN-DEPENDENT ALPHA-HYDROXY ACID DEHYDROGENASE PB1A11.03"/>
    <property type="match status" value="1"/>
</dbReference>
<evidence type="ECO:0000313" key="4">
    <source>
        <dbReference type="EMBL" id="SCW02145.1"/>
    </source>
</evidence>
<evidence type="ECO:0000313" key="5">
    <source>
        <dbReference type="Proteomes" id="UP000190831"/>
    </source>
</evidence>
<evidence type="ECO:0000256" key="1">
    <source>
        <dbReference type="ARBA" id="ARBA00001917"/>
    </source>
</evidence>
<organism evidence="4 5">
    <name type="scientific">Lachancea fermentati</name>
    <name type="common">Zygosaccharomyces fermentati</name>
    <dbReference type="NCBI Taxonomy" id="4955"/>
    <lineage>
        <taxon>Eukaryota</taxon>
        <taxon>Fungi</taxon>
        <taxon>Dikarya</taxon>
        <taxon>Ascomycota</taxon>
        <taxon>Saccharomycotina</taxon>
        <taxon>Saccharomycetes</taxon>
        <taxon>Saccharomycetales</taxon>
        <taxon>Saccharomycetaceae</taxon>
        <taxon>Lachancea</taxon>
    </lineage>
</organism>
<dbReference type="OrthoDB" id="1925334at2759"/>
<gene>
    <name evidence="4" type="ORF">LAFE_0E15192G</name>
</gene>
<feature type="domain" description="FMN hydroxy acid dehydrogenase" evidence="3">
    <location>
        <begin position="1"/>
        <end position="126"/>
    </location>
</feature>
<proteinExistence type="predicted"/>
<dbReference type="STRING" id="4955.A0A1G4MDY2"/>
<dbReference type="InterPro" id="IPR037396">
    <property type="entry name" value="FMN_HAD"/>
</dbReference>
<protein>
    <submittedName>
        <fullName evidence="4">LAFE_0E15192g1_1</fullName>
    </submittedName>
</protein>
<dbReference type="AlphaFoldDB" id="A0A1G4MDY2"/>
<dbReference type="GO" id="GO:0016491">
    <property type="term" value="F:oxidoreductase activity"/>
    <property type="evidence" value="ECO:0007669"/>
    <property type="project" value="UniProtKB-KW"/>
</dbReference>
<dbReference type="PROSITE" id="PS51349">
    <property type="entry name" value="FMN_HYDROXY_ACID_DH_2"/>
    <property type="match status" value="1"/>
</dbReference>
<dbReference type="PANTHER" id="PTHR10578">
    <property type="entry name" value="S -2-HYDROXY-ACID OXIDASE-RELATED"/>
    <property type="match status" value="1"/>
</dbReference>
<sequence>MSVQDAKMAANLGITGIVVSNHRGMIAGRWTHRDCLVNIVEAVGDEIDILFDSGIRYGSDIAKAMAIGAKMVLIGRLYIYGLVLGEEECVGHVLCYFLGDLTMNLHLAGIPSVSQEDLKTECLKYGGLYVLDSYCIGCFSSTAFGFII</sequence>
<evidence type="ECO:0000256" key="2">
    <source>
        <dbReference type="ARBA" id="ARBA00023002"/>
    </source>
</evidence>
<dbReference type="EMBL" id="LT598488">
    <property type="protein sequence ID" value="SCW02145.1"/>
    <property type="molecule type" value="Genomic_DNA"/>
</dbReference>
<dbReference type="Proteomes" id="UP000190831">
    <property type="component" value="Chromosome E"/>
</dbReference>
<comment type="cofactor">
    <cofactor evidence="1">
        <name>FMN</name>
        <dbReference type="ChEBI" id="CHEBI:58210"/>
    </cofactor>
</comment>
<evidence type="ECO:0000259" key="3">
    <source>
        <dbReference type="PROSITE" id="PS51349"/>
    </source>
</evidence>
<dbReference type="SUPFAM" id="SSF51395">
    <property type="entry name" value="FMN-linked oxidoreductases"/>
    <property type="match status" value="1"/>
</dbReference>
<keyword evidence="2" id="KW-0560">Oxidoreductase</keyword>
<dbReference type="Gene3D" id="3.20.20.70">
    <property type="entry name" value="Aldolase class I"/>
    <property type="match status" value="1"/>
</dbReference>
<name>A0A1G4MDY2_LACFM</name>
<keyword evidence="5" id="KW-1185">Reference proteome</keyword>
<dbReference type="InterPro" id="IPR013785">
    <property type="entry name" value="Aldolase_TIM"/>
</dbReference>
<dbReference type="InterPro" id="IPR000262">
    <property type="entry name" value="FMN-dep_DH"/>
</dbReference>
<dbReference type="Pfam" id="PF01070">
    <property type="entry name" value="FMN_dh"/>
    <property type="match status" value="1"/>
</dbReference>